<dbReference type="OrthoDB" id="707896at2"/>
<dbReference type="Proteomes" id="UP000016584">
    <property type="component" value="Unassembled WGS sequence"/>
</dbReference>
<evidence type="ECO:0000313" key="2">
    <source>
        <dbReference type="Proteomes" id="UP000016584"/>
    </source>
</evidence>
<organism evidence="1 2">
    <name type="scientific">Sphingobacterium paucimobilis HER1398</name>
    <dbReference type="NCBI Taxonomy" id="1346330"/>
    <lineage>
        <taxon>Bacteria</taxon>
        <taxon>Pseudomonadati</taxon>
        <taxon>Bacteroidota</taxon>
        <taxon>Sphingobacteriia</taxon>
        <taxon>Sphingobacteriales</taxon>
        <taxon>Sphingobacteriaceae</taxon>
        <taxon>Sphingobacterium</taxon>
    </lineage>
</organism>
<evidence type="ECO:0000313" key="1">
    <source>
        <dbReference type="EMBL" id="ERJ60036.1"/>
    </source>
</evidence>
<keyword evidence="2" id="KW-1185">Reference proteome</keyword>
<protein>
    <submittedName>
        <fullName evidence="1">Uncharacterized protein</fullName>
    </submittedName>
</protein>
<name>U2HE74_9SPHI</name>
<dbReference type="PATRIC" id="fig|1346330.5.peg.1480"/>
<proteinExistence type="predicted"/>
<comment type="caution">
    <text evidence="1">The sequence shown here is derived from an EMBL/GenBank/DDBJ whole genome shotgun (WGS) entry which is preliminary data.</text>
</comment>
<sequence length="161" mass="18889">MTFKEYLKQEKSDFIEVLKKNSKHLVDLEGKPMNIIYILNKKIDVVYGFELYKVACILKLNIEKVANTFFVNIPFNRFTIPKDTKGLNSFEKFVNQFLVDQKDVASSAGIDPTRFNKVLKRDRNDFYAYEVYHLSISQKIKAKRAFEQLYKNVDVDRAGNE</sequence>
<dbReference type="EMBL" id="ATDL01000011">
    <property type="protein sequence ID" value="ERJ60036.1"/>
    <property type="molecule type" value="Genomic_DNA"/>
</dbReference>
<accession>U2HE74</accession>
<dbReference type="AlphaFoldDB" id="U2HE74"/>
<reference evidence="1 2" key="1">
    <citation type="journal article" date="2013" name="Genome Announc.">
        <title>The Draft Genome Sequence of Sphingomonas paucimobilis Strain HER1398 (Proteobacteria), Host to the Giant PAU Phage, Indicates That It Is a Member of the Genus Sphingobacterium (Bacteroidetes).</title>
        <authorList>
            <person name="White R.A.III."/>
            <person name="Suttle C.A."/>
        </authorList>
    </citation>
    <scope>NUCLEOTIDE SEQUENCE [LARGE SCALE GENOMIC DNA]</scope>
    <source>
        <strain evidence="1 2">HER1398</strain>
    </source>
</reference>
<gene>
    <name evidence="1" type="ORF">M472_14825</name>
</gene>
<dbReference type="RefSeq" id="WP_021069661.1">
    <property type="nucleotide sequence ID" value="NZ_ATDL01000011.1"/>
</dbReference>